<dbReference type="Proteomes" id="UP000832011">
    <property type="component" value="Chromosome"/>
</dbReference>
<keyword evidence="2" id="KW-1185">Reference proteome</keyword>
<evidence type="ECO:0000313" key="2">
    <source>
        <dbReference type="Proteomes" id="UP000832011"/>
    </source>
</evidence>
<reference evidence="1 2" key="1">
    <citation type="journal article" date="2022" name="Res Sq">
        <title>Evolution of multicellular longitudinally dividing oral cavity symbionts (Neisseriaceae).</title>
        <authorList>
            <person name="Nyongesa S."/>
            <person name="Weber P."/>
            <person name="Bernet E."/>
            <person name="Pullido F."/>
            <person name="Nieckarz M."/>
            <person name="Delaby M."/>
            <person name="Nieves C."/>
            <person name="Viehboeck T."/>
            <person name="Krause N."/>
            <person name="Rivera-Millot A."/>
            <person name="Nakamura A."/>
            <person name="Vischer N."/>
            <person name="VanNieuwenhze M."/>
            <person name="Brun Y."/>
            <person name="Cava F."/>
            <person name="Bulgheresi S."/>
            <person name="Veyrier F."/>
        </authorList>
    </citation>
    <scope>NUCLEOTIDE SEQUENCE [LARGE SCALE GENOMIC DNA]</scope>
    <source>
        <strain evidence="1 2">SN4</strain>
    </source>
</reference>
<sequence length="135" mass="15815">MLNQQLLADVMSRLDEDDIRPFNNYILDLAEAKDEDIYEVLLYLLEQPLFQDRKATLIYALQNYPSAPLFEKAVGWVLLGGFEVANEAFTIVENTEEIDSVISRRVKRKIALTLKTEMVEDWKIELLEWILDSYR</sequence>
<proteinExistence type="predicted"/>
<evidence type="ECO:0000313" key="1">
    <source>
        <dbReference type="EMBL" id="UOO88089.1"/>
    </source>
</evidence>
<gene>
    <name evidence="1" type="ORF">LVJ82_11375</name>
</gene>
<protein>
    <recommendedName>
        <fullName evidence="3">HEAT repeat domain-containing protein</fullName>
    </recommendedName>
</protein>
<evidence type="ECO:0008006" key="3">
    <source>
        <dbReference type="Google" id="ProtNLM"/>
    </source>
</evidence>
<name>A0ABY4DX42_9NEIS</name>
<dbReference type="EMBL" id="CP091511">
    <property type="protein sequence ID" value="UOO88089.1"/>
    <property type="molecule type" value="Genomic_DNA"/>
</dbReference>
<dbReference type="RefSeq" id="WP_058356476.1">
    <property type="nucleotide sequence ID" value="NZ_CABKVG010000009.1"/>
</dbReference>
<accession>A0ABY4DX42</accession>
<organism evidence="1 2">
    <name type="scientific">Vitreoscilla massiliensis</name>
    <dbReference type="NCBI Taxonomy" id="1689272"/>
    <lineage>
        <taxon>Bacteria</taxon>
        <taxon>Pseudomonadati</taxon>
        <taxon>Pseudomonadota</taxon>
        <taxon>Betaproteobacteria</taxon>
        <taxon>Neisseriales</taxon>
        <taxon>Neisseriaceae</taxon>
        <taxon>Vitreoscilla</taxon>
    </lineage>
</organism>